<evidence type="ECO:0000313" key="3">
    <source>
        <dbReference type="Proteomes" id="UP000756132"/>
    </source>
</evidence>
<keyword evidence="3" id="KW-1185">Reference proteome</keyword>
<evidence type="ECO:0000256" key="1">
    <source>
        <dbReference type="SAM" id="MobiDB-lite"/>
    </source>
</evidence>
<dbReference type="OrthoDB" id="3891490at2759"/>
<name>A0A9Q8L6H2_PASFU</name>
<dbReference type="Proteomes" id="UP000756132">
    <property type="component" value="Chromosome 1"/>
</dbReference>
<feature type="compositionally biased region" description="Basic and acidic residues" evidence="1">
    <location>
        <begin position="255"/>
        <end position="271"/>
    </location>
</feature>
<dbReference type="OMA" id="KAFRTEH"/>
<evidence type="ECO:0000313" key="2">
    <source>
        <dbReference type="EMBL" id="UJO11697.1"/>
    </source>
</evidence>
<feature type="compositionally biased region" description="Basic and acidic residues" evidence="1">
    <location>
        <begin position="1"/>
        <end position="10"/>
    </location>
</feature>
<reference evidence="2" key="1">
    <citation type="submission" date="2021-12" db="EMBL/GenBank/DDBJ databases">
        <authorList>
            <person name="Zaccaron A."/>
            <person name="Stergiopoulos I."/>
        </authorList>
    </citation>
    <scope>NUCLEOTIDE SEQUENCE</scope>
    <source>
        <strain evidence="2">Race5_Kim</strain>
    </source>
</reference>
<dbReference type="KEGG" id="ffu:CLAFUR5_01163"/>
<feature type="region of interest" description="Disordered" evidence="1">
    <location>
        <begin position="238"/>
        <end position="271"/>
    </location>
</feature>
<feature type="compositionally biased region" description="Polar residues" evidence="1">
    <location>
        <begin position="11"/>
        <end position="20"/>
    </location>
</feature>
<proteinExistence type="predicted"/>
<gene>
    <name evidence="2" type="ORF">CLAFUR5_01163</name>
</gene>
<dbReference type="EMBL" id="CP090163">
    <property type="protein sequence ID" value="UJO11697.1"/>
    <property type="molecule type" value="Genomic_DNA"/>
</dbReference>
<dbReference type="RefSeq" id="XP_047756063.1">
    <property type="nucleotide sequence ID" value="XM_047900311.1"/>
</dbReference>
<accession>A0A9Q8L6H2</accession>
<feature type="region of interest" description="Disordered" evidence="1">
    <location>
        <begin position="1"/>
        <end position="73"/>
    </location>
</feature>
<sequence length="271" mass="30163">MAKRTAEDASRSTSAASQTEEGQERQVKKRRTDGSVASPAKKATAAPRQTKKTKGATPDVGPKREPQPKRLDKALTNKIKQVKAFRTEHDSDNNLLTRSEHNSSRIVIAESALAGALVAMASDWGVEETYLAAFLDTEGAVIKRFNKRHEYEEVITKLPMLVLDLSKTTILIQAINLKIEGHGLENVNLLQLQLEIYMEQLSEFGGKQLYHATEEAEVWTTDDDQLIVDHKAHEEAATTMETRADSPTDMQPLQEVRDTKAGEQEIARKDS</sequence>
<dbReference type="AlphaFoldDB" id="A0A9Q8L6H2"/>
<organism evidence="2 3">
    <name type="scientific">Passalora fulva</name>
    <name type="common">Tomato leaf mold</name>
    <name type="synonym">Cladosporium fulvum</name>
    <dbReference type="NCBI Taxonomy" id="5499"/>
    <lineage>
        <taxon>Eukaryota</taxon>
        <taxon>Fungi</taxon>
        <taxon>Dikarya</taxon>
        <taxon>Ascomycota</taxon>
        <taxon>Pezizomycotina</taxon>
        <taxon>Dothideomycetes</taxon>
        <taxon>Dothideomycetidae</taxon>
        <taxon>Mycosphaerellales</taxon>
        <taxon>Mycosphaerellaceae</taxon>
        <taxon>Fulvia</taxon>
    </lineage>
</organism>
<protein>
    <submittedName>
        <fullName evidence="2">Uncharacterized protein</fullName>
    </submittedName>
</protein>
<dbReference type="GeneID" id="71981041"/>
<feature type="compositionally biased region" description="Basic and acidic residues" evidence="1">
    <location>
        <begin position="61"/>
        <end position="73"/>
    </location>
</feature>
<reference evidence="2" key="2">
    <citation type="journal article" date="2022" name="Microb. Genom.">
        <title>A chromosome-scale genome assembly of the tomato pathogen Cladosporium fulvum reveals a compartmentalized genome architecture and the presence of a dispensable chromosome.</title>
        <authorList>
            <person name="Zaccaron A.Z."/>
            <person name="Chen L.H."/>
            <person name="Samaras A."/>
            <person name="Stergiopoulos I."/>
        </authorList>
    </citation>
    <scope>NUCLEOTIDE SEQUENCE</scope>
    <source>
        <strain evidence="2">Race5_Kim</strain>
    </source>
</reference>